<dbReference type="Proteomes" id="UP000007350">
    <property type="component" value="Unassembled WGS sequence"/>
</dbReference>
<evidence type="ECO:0000313" key="1">
    <source>
        <dbReference type="EMBL" id="EKF32556.1"/>
    </source>
</evidence>
<accession>K2NCH7</accession>
<dbReference type="EMBL" id="AHKC01009772">
    <property type="protein sequence ID" value="EKF32556.1"/>
    <property type="molecule type" value="Genomic_DNA"/>
</dbReference>
<sequence length="238" mass="26794">MSTTKGFGQCGLLRATQIPQATSVVFFFPSSLPFNLFSPTKKKNVTCSIVLITAMRLIIHIPRVNNPQRQNLRQSGTHCFIHSSLGQCLMKGGKRGGKTDGTRVTNARRLRPDQWNATNRHRHAPTSHSTVSHLPAGAQAVSSQKFWQWPHDNGRVVPSPSLSDSAKLHIRTRATRLTLVKGNTRFFFQWLTEVNVLPIEELIHIFSLRLRRHSIVIYSTHHNSCVTEKQQCAELSGE</sequence>
<name>K2NCH7_TRYCR</name>
<evidence type="ECO:0000313" key="2">
    <source>
        <dbReference type="Proteomes" id="UP000007350"/>
    </source>
</evidence>
<organism evidence="1 2">
    <name type="scientific">Trypanosoma cruzi marinkellei</name>
    <dbReference type="NCBI Taxonomy" id="85056"/>
    <lineage>
        <taxon>Eukaryota</taxon>
        <taxon>Discoba</taxon>
        <taxon>Euglenozoa</taxon>
        <taxon>Kinetoplastea</taxon>
        <taxon>Metakinetoplastina</taxon>
        <taxon>Trypanosomatida</taxon>
        <taxon>Trypanosomatidae</taxon>
        <taxon>Trypanosoma</taxon>
        <taxon>Schizotrypanum</taxon>
    </lineage>
</organism>
<comment type="caution">
    <text evidence="1">The sequence shown here is derived from an EMBL/GenBank/DDBJ whole genome shotgun (WGS) entry which is preliminary data.</text>
</comment>
<reference evidence="1 2" key="1">
    <citation type="journal article" date="2012" name="BMC Genomics">
        <title>Comparative genomic analysis of human infective Trypanosoma cruzi lineages with the bat-restricted subspecies T. cruzi marinkellei.</title>
        <authorList>
            <person name="Franzen O."/>
            <person name="Talavera-Lopez C."/>
            <person name="Ochaya S."/>
            <person name="Butler C.E."/>
            <person name="Messenger L.A."/>
            <person name="Lewis M.D."/>
            <person name="Llewellyn M.S."/>
            <person name="Marinkelle C.J."/>
            <person name="Tyler K.M."/>
            <person name="Miles M.A."/>
            <person name="Andersson B."/>
        </authorList>
    </citation>
    <scope>NUCLEOTIDE SEQUENCE [LARGE SCALE GENOMIC DNA]</scope>
    <source>
        <strain evidence="1 2">B7</strain>
    </source>
</reference>
<gene>
    <name evidence="1" type="ORF">MOQ_003593</name>
</gene>
<dbReference type="AlphaFoldDB" id="K2NCH7"/>
<proteinExistence type="predicted"/>
<keyword evidence="2" id="KW-1185">Reference proteome</keyword>
<protein>
    <submittedName>
        <fullName evidence="1">Uncharacterized protein</fullName>
    </submittedName>
</protein>